<comment type="catalytic activity">
    <reaction evidence="10">
        <text>L-threonyl-[protein] + FAD = FMN-L-threonyl-[protein] + AMP + H(+)</text>
        <dbReference type="Rhea" id="RHEA:36847"/>
        <dbReference type="Rhea" id="RHEA-COMP:11060"/>
        <dbReference type="Rhea" id="RHEA-COMP:11061"/>
        <dbReference type="ChEBI" id="CHEBI:15378"/>
        <dbReference type="ChEBI" id="CHEBI:30013"/>
        <dbReference type="ChEBI" id="CHEBI:57692"/>
        <dbReference type="ChEBI" id="CHEBI:74257"/>
        <dbReference type="ChEBI" id="CHEBI:456215"/>
        <dbReference type="EC" id="2.7.1.180"/>
    </reaction>
</comment>
<protein>
    <recommendedName>
        <fullName evidence="3">FAD:protein FMN transferase</fullName>
        <ecNumber evidence="2">2.7.1.180</ecNumber>
    </recommendedName>
    <alternativeName>
        <fullName evidence="9">Flavin transferase</fullName>
    </alternativeName>
</protein>
<keyword evidence="5" id="KW-0808">Transferase</keyword>
<reference evidence="12 13" key="1">
    <citation type="submission" date="2015-12" db="EMBL/GenBank/DDBJ databases">
        <authorList>
            <person name="Shamseldin A."/>
            <person name="Moawad H."/>
            <person name="Abd El-Rahim W.M."/>
            <person name="Sadowsky M.J."/>
        </authorList>
    </citation>
    <scope>NUCLEOTIDE SEQUENCE [LARGE SCALE GENOMIC DNA]</scope>
    <source>
        <strain evidence="12 13">ZGT118</strain>
    </source>
</reference>
<dbReference type="SUPFAM" id="SSF143631">
    <property type="entry name" value="ApbE-like"/>
    <property type="match status" value="1"/>
</dbReference>
<keyword evidence="12" id="KW-0449">Lipoprotein</keyword>
<feature type="signal peptide" evidence="11">
    <location>
        <begin position="1"/>
        <end position="25"/>
    </location>
</feature>
<evidence type="ECO:0000256" key="4">
    <source>
        <dbReference type="ARBA" id="ARBA00022630"/>
    </source>
</evidence>
<dbReference type="RefSeq" id="WP_068349925.1">
    <property type="nucleotide sequence ID" value="NZ_LQBQ01000038.1"/>
</dbReference>
<dbReference type="InterPro" id="IPR006311">
    <property type="entry name" value="TAT_signal"/>
</dbReference>
<evidence type="ECO:0000256" key="11">
    <source>
        <dbReference type="SAM" id="SignalP"/>
    </source>
</evidence>
<dbReference type="Pfam" id="PF02424">
    <property type="entry name" value="ApbE"/>
    <property type="match status" value="1"/>
</dbReference>
<dbReference type="PANTHER" id="PTHR30040">
    <property type="entry name" value="THIAMINE BIOSYNTHESIS LIPOPROTEIN APBE"/>
    <property type="match status" value="1"/>
</dbReference>
<dbReference type="GO" id="GO:0046872">
    <property type="term" value="F:metal ion binding"/>
    <property type="evidence" value="ECO:0007669"/>
    <property type="project" value="UniProtKB-KW"/>
</dbReference>
<dbReference type="AlphaFoldDB" id="A0A0X3TCC4"/>
<evidence type="ECO:0000313" key="12">
    <source>
        <dbReference type="EMBL" id="KUJ73437.1"/>
    </source>
</evidence>
<keyword evidence="4" id="KW-0285">Flavoprotein</keyword>
<evidence type="ECO:0000256" key="7">
    <source>
        <dbReference type="ARBA" id="ARBA00022827"/>
    </source>
</evidence>
<gene>
    <name evidence="12" type="ORF">AVO45_15255</name>
</gene>
<comment type="cofactor">
    <cofactor evidence="1">
        <name>Mg(2+)</name>
        <dbReference type="ChEBI" id="CHEBI:18420"/>
    </cofactor>
</comment>
<dbReference type="Gene3D" id="3.10.520.10">
    <property type="entry name" value="ApbE-like domains"/>
    <property type="match status" value="1"/>
</dbReference>
<dbReference type="PROSITE" id="PS51318">
    <property type="entry name" value="TAT"/>
    <property type="match status" value="1"/>
</dbReference>
<evidence type="ECO:0000256" key="2">
    <source>
        <dbReference type="ARBA" id="ARBA00011955"/>
    </source>
</evidence>
<feature type="chain" id="PRO_5039923769" description="FAD:protein FMN transferase" evidence="11">
    <location>
        <begin position="26"/>
        <end position="300"/>
    </location>
</feature>
<keyword evidence="6" id="KW-0479">Metal-binding</keyword>
<dbReference type="InterPro" id="IPR024932">
    <property type="entry name" value="ApbE"/>
</dbReference>
<accession>A0A0X3TCC4</accession>
<evidence type="ECO:0000256" key="3">
    <source>
        <dbReference type="ARBA" id="ARBA00016337"/>
    </source>
</evidence>
<evidence type="ECO:0000256" key="1">
    <source>
        <dbReference type="ARBA" id="ARBA00001946"/>
    </source>
</evidence>
<dbReference type="GO" id="GO:0016740">
    <property type="term" value="F:transferase activity"/>
    <property type="evidence" value="ECO:0007669"/>
    <property type="project" value="UniProtKB-KW"/>
</dbReference>
<proteinExistence type="predicted"/>
<dbReference type="OrthoDB" id="9778595at2"/>
<evidence type="ECO:0000256" key="8">
    <source>
        <dbReference type="ARBA" id="ARBA00022842"/>
    </source>
</evidence>
<keyword evidence="13" id="KW-1185">Reference proteome</keyword>
<keyword evidence="7" id="KW-0274">FAD</keyword>
<dbReference type="Proteomes" id="UP000053791">
    <property type="component" value="Unassembled WGS sequence"/>
</dbReference>
<evidence type="ECO:0000256" key="6">
    <source>
        <dbReference type="ARBA" id="ARBA00022723"/>
    </source>
</evidence>
<name>A0A0X3TCC4_9RHOB</name>
<dbReference type="EC" id="2.7.1.180" evidence="2"/>
<comment type="caution">
    <text evidence="12">The sequence shown here is derived from an EMBL/GenBank/DDBJ whole genome shotgun (WGS) entry which is preliminary data.</text>
</comment>
<organism evidence="12 13">
    <name type="scientific">Ruegeria marisrubri</name>
    <dbReference type="NCBI Taxonomy" id="1685379"/>
    <lineage>
        <taxon>Bacteria</taxon>
        <taxon>Pseudomonadati</taxon>
        <taxon>Pseudomonadota</taxon>
        <taxon>Alphaproteobacteria</taxon>
        <taxon>Rhodobacterales</taxon>
        <taxon>Roseobacteraceae</taxon>
        <taxon>Ruegeria</taxon>
    </lineage>
</organism>
<evidence type="ECO:0000256" key="9">
    <source>
        <dbReference type="ARBA" id="ARBA00031306"/>
    </source>
</evidence>
<keyword evidence="11" id="KW-0732">Signal</keyword>
<evidence type="ECO:0000256" key="10">
    <source>
        <dbReference type="ARBA" id="ARBA00048540"/>
    </source>
</evidence>
<evidence type="ECO:0000256" key="5">
    <source>
        <dbReference type="ARBA" id="ARBA00022679"/>
    </source>
</evidence>
<evidence type="ECO:0000313" key="13">
    <source>
        <dbReference type="Proteomes" id="UP000053791"/>
    </source>
</evidence>
<keyword evidence="8" id="KW-0460">Magnesium</keyword>
<dbReference type="PANTHER" id="PTHR30040:SF2">
    <property type="entry name" value="FAD:PROTEIN FMN TRANSFERASE"/>
    <property type="match status" value="1"/>
</dbReference>
<sequence>MTQLSRRRFLSISAACAALPAGAVAAPSAQWRGVALGAGASLRIEGLDDAEAAPIIAAVEAELERLELIFSLYRPESQLSALNRDGRLTDPAPELLDVLSLCSALYDATEGAFDPSVQPLWLALAQGGTENEVEAARGAVGWQGVSVQPDEVLLPRPGLSGLTLNGIAQGAITDRISGLLKSFGLTDVLVDMGEIAALGRHADGRDWQVGLLGPDGAIRQRITLRDRAVATSAPDATRIGGMQAHILDPRGGNPLHQAISVSAPSAAIADGLSTALCLIPREEIALVLSRFPRSKLEMLI</sequence>
<dbReference type="STRING" id="1685379.AVO45_15255"/>
<dbReference type="InterPro" id="IPR003374">
    <property type="entry name" value="ApbE-like_sf"/>
</dbReference>
<dbReference type="EMBL" id="LQBQ01000038">
    <property type="protein sequence ID" value="KUJ73437.1"/>
    <property type="molecule type" value="Genomic_DNA"/>
</dbReference>